<gene>
    <name evidence="5" type="ORF">GCM10022421_33700</name>
</gene>
<evidence type="ECO:0000259" key="4">
    <source>
        <dbReference type="Pfam" id="PF01420"/>
    </source>
</evidence>
<dbReference type="InterPro" id="IPR000055">
    <property type="entry name" value="Restrct_endonuc_typeI_TRD"/>
</dbReference>
<dbReference type="Pfam" id="PF01420">
    <property type="entry name" value="Methylase_S"/>
    <property type="match status" value="1"/>
</dbReference>
<dbReference type="SUPFAM" id="SSF116734">
    <property type="entry name" value="DNA methylase specificity domain"/>
    <property type="match status" value="1"/>
</dbReference>
<feature type="domain" description="Type I restriction modification DNA specificity" evidence="4">
    <location>
        <begin position="46"/>
        <end position="182"/>
    </location>
</feature>
<dbReference type="RefSeq" id="WP_344965943.1">
    <property type="nucleotide sequence ID" value="NZ_BAABDS010000051.1"/>
</dbReference>
<evidence type="ECO:0000313" key="5">
    <source>
        <dbReference type="EMBL" id="GAA3722269.1"/>
    </source>
</evidence>
<evidence type="ECO:0000256" key="1">
    <source>
        <dbReference type="ARBA" id="ARBA00010923"/>
    </source>
</evidence>
<keyword evidence="2" id="KW-0680">Restriction system</keyword>
<keyword evidence="3" id="KW-0238">DNA-binding</keyword>
<dbReference type="InterPro" id="IPR044946">
    <property type="entry name" value="Restrct_endonuc_typeI_TRD_sf"/>
</dbReference>
<organism evidence="5 6">
    <name type="scientific">Oceanisphaera sediminis</name>
    <dbReference type="NCBI Taxonomy" id="981381"/>
    <lineage>
        <taxon>Bacteria</taxon>
        <taxon>Pseudomonadati</taxon>
        <taxon>Pseudomonadota</taxon>
        <taxon>Gammaproteobacteria</taxon>
        <taxon>Aeromonadales</taxon>
        <taxon>Aeromonadaceae</taxon>
        <taxon>Oceanisphaera</taxon>
    </lineage>
</organism>
<name>A0ABP7EUF0_9GAMM</name>
<dbReference type="Proteomes" id="UP001501479">
    <property type="component" value="Unassembled WGS sequence"/>
</dbReference>
<comment type="caution">
    <text evidence="5">The sequence shown here is derived from an EMBL/GenBank/DDBJ whole genome shotgun (WGS) entry which is preliminary data.</text>
</comment>
<evidence type="ECO:0000256" key="3">
    <source>
        <dbReference type="ARBA" id="ARBA00023125"/>
    </source>
</evidence>
<protein>
    <recommendedName>
        <fullName evidence="4">Type I restriction modification DNA specificity domain-containing protein</fullName>
    </recommendedName>
</protein>
<comment type="similarity">
    <text evidence="1">Belongs to the type-I restriction system S methylase family.</text>
</comment>
<reference evidence="6" key="1">
    <citation type="journal article" date="2019" name="Int. J. Syst. Evol. Microbiol.">
        <title>The Global Catalogue of Microorganisms (GCM) 10K type strain sequencing project: providing services to taxonomists for standard genome sequencing and annotation.</title>
        <authorList>
            <consortium name="The Broad Institute Genomics Platform"/>
            <consortium name="The Broad Institute Genome Sequencing Center for Infectious Disease"/>
            <person name="Wu L."/>
            <person name="Ma J."/>
        </authorList>
    </citation>
    <scope>NUCLEOTIDE SEQUENCE [LARGE SCALE GENOMIC DNA]</scope>
    <source>
        <strain evidence="6">JCM 17329</strain>
    </source>
</reference>
<evidence type="ECO:0000256" key="2">
    <source>
        <dbReference type="ARBA" id="ARBA00022747"/>
    </source>
</evidence>
<dbReference type="CDD" id="cd17266">
    <property type="entry name" value="RMtype1_S_Sau1132ORF3780P-TRD2-CR2_like"/>
    <property type="match status" value="1"/>
</dbReference>
<dbReference type="EMBL" id="BAABDS010000051">
    <property type="protein sequence ID" value="GAA3722269.1"/>
    <property type="molecule type" value="Genomic_DNA"/>
</dbReference>
<sequence>MKLINLKNIIDFTRVNFDNSISIGTEASKKEIKKDAIDLKFEELTSDVEMEALNKIIKLQNGKGLPKNKMQKGNCTVYGGNGITGMHSEYLCEQPTIAIGRVGAYCGAVHLTKEKSWITDNSMFIASIKDGVDLDYLFFALRNLNLNQYASQSSHPNIKQPTVLLKKIPLPKDINIQKSIAQELIGLRGKVS</sequence>
<evidence type="ECO:0000313" key="6">
    <source>
        <dbReference type="Proteomes" id="UP001501479"/>
    </source>
</evidence>
<keyword evidence="6" id="KW-1185">Reference proteome</keyword>
<dbReference type="Gene3D" id="3.90.220.20">
    <property type="entry name" value="DNA methylase specificity domains"/>
    <property type="match status" value="1"/>
</dbReference>
<accession>A0ABP7EUF0</accession>
<proteinExistence type="inferred from homology"/>